<reference evidence="5" key="2">
    <citation type="submission" date="2023-01" db="EMBL/GenBank/DDBJ databases">
        <title>Draft genome sequence of Litoribrevibacter albus strain NBRC 110071.</title>
        <authorList>
            <person name="Sun Q."/>
            <person name="Mori K."/>
        </authorList>
    </citation>
    <scope>NUCLEOTIDE SEQUENCE</scope>
    <source>
        <strain evidence="5">NBRC 110071</strain>
    </source>
</reference>
<dbReference type="GO" id="GO:0019290">
    <property type="term" value="P:siderophore biosynthetic process"/>
    <property type="evidence" value="ECO:0007669"/>
    <property type="project" value="InterPro"/>
</dbReference>
<sequence length="635" mass="71778">MTTNLLDHKAISSLNLPLWEGCNRRLIAKIIGECSYEECFSPTKLSPNQYQLTLKGEHHYFFEATPSIWNWLKVQPDSIQYQGPETPSSVQSLLAAQFLIHAQEAMQLTDIVLANLLEEVQNTLYSDMRYWTRLSQYSAADLIQQNSAVLQSLLDGHPKAIANKGRMGWGESELAQFTPESGETVRPLLIAVKGELCNAGFWANAEPWDLVSELLSHEQRTEILSRFEHLDLVMSQYLPLPVHPWQWQRFIEPQYQAWIASGDILLLGEVTDQFMAQQSIRTLTNMGTDGKAPTGKYDLKLPLTILNTSCYRGVPGEHIATGAALSQWLYELSQTDTLLKERGLIVQREICGVHVNHPMQQQIGQAPYRYHEMLGVVWRESLDQFTQASNQDSKRAGILMSTLMQTDAQGRALISEYIEASGVTAEDWLTKLFNTVVVPLYHLMAKYGIGLVSHGQNISLVLDNYLPAQASIKDFHGDLRMVDVTQYPAEFSELDDMPEDVNQRLTKLPAHYLIHDLVTGHFVTTLRFISPLVEAQCGVSEVRFYELLANALKGYQAEHPELSKRFELFPMFDDSILKICINRVRFRLGYEDSAERPIPELGTPLLNPLALTVPAQSTKATQSAEADIQEQREPM</sequence>
<proteinExistence type="predicted"/>
<dbReference type="Proteomes" id="UP001161389">
    <property type="component" value="Unassembled WGS sequence"/>
</dbReference>
<dbReference type="PANTHER" id="PTHR34384:SF6">
    <property type="entry name" value="STAPHYLOFERRIN B SYNTHASE"/>
    <property type="match status" value="1"/>
</dbReference>
<dbReference type="Gene3D" id="3.30.310.280">
    <property type="match status" value="1"/>
</dbReference>
<reference evidence="5" key="1">
    <citation type="journal article" date="2014" name="Int. J. Syst. Evol. Microbiol.">
        <title>Complete genome sequence of Corynebacterium casei LMG S-19264T (=DSM 44701T), isolated from a smear-ripened cheese.</title>
        <authorList>
            <consortium name="US DOE Joint Genome Institute (JGI-PGF)"/>
            <person name="Walter F."/>
            <person name="Albersmeier A."/>
            <person name="Kalinowski J."/>
            <person name="Ruckert C."/>
        </authorList>
    </citation>
    <scope>NUCLEOTIDE SEQUENCE</scope>
    <source>
        <strain evidence="5">NBRC 110071</strain>
    </source>
</reference>
<dbReference type="EMBL" id="BSNM01000016">
    <property type="protein sequence ID" value="GLQ32742.1"/>
    <property type="molecule type" value="Genomic_DNA"/>
</dbReference>
<comment type="caution">
    <text evidence="5">The sequence shown here is derived from an EMBL/GenBank/DDBJ whole genome shotgun (WGS) entry which is preliminary data.</text>
</comment>
<evidence type="ECO:0000259" key="4">
    <source>
        <dbReference type="Pfam" id="PF06276"/>
    </source>
</evidence>
<dbReference type="InterPro" id="IPR007310">
    <property type="entry name" value="Aerobactin_biosyn_IucA/IucC_N"/>
</dbReference>
<dbReference type="Pfam" id="PF04183">
    <property type="entry name" value="IucA_IucC"/>
    <property type="match status" value="1"/>
</dbReference>
<dbReference type="Gene3D" id="1.10.510.40">
    <property type="match status" value="1"/>
</dbReference>
<feature type="domain" description="Aerobactin siderophore biosynthesis IucA/IucC N-terminal" evidence="3">
    <location>
        <begin position="151"/>
        <end position="403"/>
    </location>
</feature>
<dbReference type="RefSeq" id="WP_284382853.1">
    <property type="nucleotide sequence ID" value="NZ_BSNM01000016.1"/>
</dbReference>
<dbReference type="AlphaFoldDB" id="A0AA37W7P3"/>
<protein>
    <submittedName>
        <fullName evidence="5">Aerobactin synthase IucC</fullName>
    </submittedName>
</protein>
<name>A0AA37W7P3_9GAMM</name>
<dbReference type="Gene3D" id="6.10.250.3370">
    <property type="match status" value="1"/>
</dbReference>
<evidence type="ECO:0000256" key="1">
    <source>
        <dbReference type="ARBA" id="ARBA00004924"/>
    </source>
</evidence>
<dbReference type="InterPro" id="IPR022770">
    <property type="entry name" value="IucA/IucC-like_C"/>
</dbReference>
<feature type="domain" description="Aerobactin siderophore biosynthesis IucA/IucC-like C-terminal" evidence="4">
    <location>
        <begin position="426"/>
        <end position="587"/>
    </location>
</feature>
<dbReference type="Pfam" id="PF06276">
    <property type="entry name" value="FhuF"/>
    <property type="match status" value="1"/>
</dbReference>
<evidence type="ECO:0000259" key="3">
    <source>
        <dbReference type="Pfam" id="PF04183"/>
    </source>
</evidence>
<keyword evidence="6" id="KW-1185">Reference proteome</keyword>
<evidence type="ECO:0000256" key="2">
    <source>
        <dbReference type="SAM" id="MobiDB-lite"/>
    </source>
</evidence>
<dbReference type="PANTHER" id="PTHR34384">
    <property type="entry name" value="L-2,3-DIAMINOPROPANOATE--CITRATE LIGASE"/>
    <property type="match status" value="1"/>
</dbReference>
<gene>
    <name evidence="5" type="primary">iucC</name>
    <name evidence="5" type="ORF">GCM10007876_32210</name>
</gene>
<dbReference type="GO" id="GO:0016881">
    <property type="term" value="F:acid-amino acid ligase activity"/>
    <property type="evidence" value="ECO:0007669"/>
    <property type="project" value="UniProtKB-ARBA"/>
</dbReference>
<organism evidence="5 6">
    <name type="scientific">Litoribrevibacter albus</name>
    <dbReference type="NCBI Taxonomy" id="1473156"/>
    <lineage>
        <taxon>Bacteria</taxon>
        <taxon>Pseudomonadati</taxon>
        <taxon>Pseudomonadota</taxon>
        <taxon>Gammaproteobacteria</taxon>
        <taxon>Oceanospirillales</taxon>
        <taxon>Oceanospirillaceae</taxon>
        <taxon>Litoribrevibacter</taxon>
    </lineage>
</organism>
<comment type="pathway">
    <text evidence="1">Siderophore biosynthesis.</text>
</comment>
<dbReference type="InterPro" id="IPR037455">
    <property type="entry name" value="LucA/IucC-like"/>
</dbReference>
<evidence type="ECO:0000313" key="6">
    <source>
        <dbReference type="Proteomes" id="UP001161389"/>
    </source>
</evidence>
<evidence type="ECO:0000313" key="5">
    <source>
        <dbReference type="EMBL" id="GLQ32742.1"/>
    </source>
</evidence>
<feature type="region of interest" description="Disordered" evidence="2">
    <location>
        <begin position="616"/>
        <end position="635"/>
    </location>
</feature>
<accession>A0AA37W7P3</accession>